<dbReference type="SUPFAM" id="SSF46785">
    <property type="entry name" value="Winged helix' DNA-binding domain"/>
    <property type="match status" value="1"/>
</dbReference>
<evidence type="ECO:0000313" key="6">
    <source>
        <dbReference type="EMBL" id="OZI79253.1"/>
    </source>
</evidence>
<evidence type="ECO:0000256" key="2">
    <source>
        <dbReference type="ARBA" id="ARBA00023015"/>
    </source>
</evidence>
<dbReference type="GO" id="GO:0003700">
    <property type="term" value="F:DNA-binding transcription factor activity"/>
    <property type="evidence" value="ECO:0007669"/>
    <property type="project" value="InterPro"/>
</dbReference>
<name>A0A261W100_9BORD</name>
<organism evidence="6 7">
    <name type="scientific">Bordetella genomosp. 2</name>
    <dbReference type="NCBI Taxonomy" id="1983456"/>
    <lineage>
        <taxon>Bacteria</taxon>
        <taxon>Pseudomonadati</taxon>
        <taxon>Pseudomonadota</taxon>
        <taxon>Betaproteobacteria</taxon>
        <taxon>Burkholderiales</taxon>
        <taxon>Alcaligenaceae</taxon>
        <taxon>Bordetella</taxon>
    </lineage>
</organism>
<keyword evidence="7" id="KW-1185">Reference proteome</keyword>
<evidence type="ECO:0000256" key="4">
    <source>
        <dbReference type="ARBA" id="ARBA00023163"/>
    </source>
</evidence>
<dbReference type="Gene3D" id="3.40.190.10">
    <property type="entry name" value="Periplasmic binding protein-like II"/>
    <property type="match status" value="2"/>
</dbReference>
<dbReference type="EMBL" id="NEVT01000003">
    <property type="protein sequence ID" value="OZI79253.1"/>
    <property type="molecule type" value="Genomic_DNA"/>
</dbReference>
<sequence length="304" mass="33642">MAGRPLPPLQTLRAFEAAVRLRSFTRAADELALTQGAVSQHIRRLEALLGQPLFEREHQGVAPTAHAQALALQARQGLSVLERAFGRPAAVSARVVARPAPRTLVLSVLPAFAQRWLGPRLARFHAAHPGIALEVRPSTGLARLDSRDRIDVALRYGPGKWPGLKSAKLMDEEIFPVASPAYRRGRRLRTPRDLQRCVLLRHTWQPWEPWFQAAGLDLVEPADGPHFEDTEALLAAAEAGAGVALARRTLVEAQLADGRLARLWDIGMADVHAHYLVWRPDSDKLPAIEALRRWLCREARAAAR</sequence>
<dbReference type="AlphaFoldDB" id="A0A261W100"/>
<dbReference type="SUPFAM" id="SSF53850">
    <property type="entry name" value="Periplasmic binding protein-like II"/>
    <property type="match status" value="1"/>
</dbReference>
<dbReference type="InterPro" id="IPR000847">
    <property type="entry name" value="LysR_HTH_N"/>
</dbReference>
<dbReference type="Proteomes" id="UP000215633">
    <property type="component" value="Unassembled WGS sequence"/>
</dbReference>
<evidence type="ECO:0000256" key="1">
    <source>
        <dbReference type="ARBA" id="ARBA00009437"/>
    </source>
</evidence>
<dbReference type="PANTHER" id="PTHR30537">
    <property type="entry name" value="HTH-TYPE TRANSCRIPTIONAL REGULATOR"/>
    <property type="match status" value="1"/>
</dbReference>
<dbReference type="CDD" id="cd08432">
    <property type="entry name" value="PBP2_GcdR_TrpI_HvrB_AmpR_like"/>
    <property type="match status" value="1"/>
</dbReference>
<dbReference type="GO" id="GO:0006351">
    <property type="term" value="P:DNA-templated transcription"/>
    <property type="evidence" value="ECO:0007669"/>
    <property type="project" value="TreeGrafter"/>
</dbReference>
<comment type="similarity">
    <text evidence="1">Belongs to the LysR transcriptional regulatory family.</text>
</comment>
<evidence type="ECO:0000259" key="5">
    <source>
        <dbReference type="PROSITE" id="PS50931"/>
    </source>
</evidence>
<accession>A0A261W100</accession>
<dbReference type="PRINTS" id="PR00039">
    <property type="entry name" value="HTHLYSR"/>
</dbReference>
<keyword evidence="2" id="KW-0805">Transcription regulation</keyword>
<dbReference type="InterPro" id="IPR005119">
    <property type="entry name" value="LysR_subst-bd"/>
</dbReference>
<keyword evidence="4" id="KW-0804">Transcription</keyword>
<protein>
    <submittedName>
        <fullName evidence="6">LysR family transcriptional regulator</fullName>
    </submittedName>
</protein>
<dbReference type="PROSITE" id="PS50931">
    <property type="entry name" value="HTH_LYSR"/>
    <property type="match status" value="1"/>
</dbReference>
<dbReference type="PANTHER" id="PTHR30537:SF79">
    <property type="entry name" value="TRANSCRIPTIONAL REGULATOR-RELATED"/>
    <property type="match status" value="1"/>
</dbReference>
<feature type="domain" description="HTH lysR-type" evidence="5">
    <location>
        <begin position="7"/>
        <end position="64"/>
    </location>
</feature>
<dbReference type="Pfam" id="PF03466">
    <property type="entry name" value="LysR_substrate"/>
    <property type="match status" value="1"/>
</dbReference>
<dbReference type="InterPro" id="IPR036390">
    <property type="entry name" value="WH_DNA-bd_sf"/>
</dbReference>
<gene>
    <name evidence="6" type="ORF">CAL24_04775</name>
</gene>
<evidence type="ECO:0000313" key="7">
    <source>
        <dbReference type="Proteomes" id="UP000215633"/>
    </source>
</evidence>
<comment type="caution">
    <text evidence="6">The sequence shown here is derived from an EMBL/GenBank/DDBJ whole genome shotgun (WGS) entry which is preliminary data.</text>
</comment>
<dbReference type="InterPro" id="IPR058163">
    <property type="entry name" value="LysR-type_TF_proteobact-type"/>
</dbReference>
<dbReference type="RefSeq" id="WP_094805872.1">
    <property type="nucleotide sequence ID" value="NZ_NEVT01000003.1"/>
</dbReference>
<dbReference type="Gene3D" id="1.10.10.10">
    <property type="entry name" value="Winged helix-like DNA-binding domain superfamily/Winged helix DNA-binding domain"/>
    <property type="match status" value="1"/>
</dbReference>
<proteinExistence type="inferred from homology"/>
<dbReference type="InterPro" id="IPR036388">
    <property type="entry name" value="WH-like_DNA-bd_sf"/>
</dbReference>
<keyword evidence="3" id="KW-0238">DNA-binding</keyword>
<dbReference type="GO" id="GO:0043565">
    <property type="term" value="F:sequence-specific DNA binding"/>
    <property type="evidence" value="ECO:0007669"/>
    <property type="project" value="TreeGrafter"/>
</dbReference>
<evidence type="ECO:0000256" key="3">
    <source>
        <dbReference type="ARBA" id="ARBA00023125"/>
    </source>
</evidence>
<dbReference type="Pfam" id="PF00126">
    <property type="entry name" value="HTH_1"/>
    <property type="match status" value="1"/>
</dbReference>
<reference evidence="7" key="1">
    <citation type="submission" date="2017-05" db="EMBL/GenBank/DDBJ databases">
        <title>Complete and WGS of Bordetella genogroups.</title>
        <authorList>
            <person name="Spilker T."/>
            <person name="Lipuma J."/>
        </authorList>
    </citation>
    <scope>NUCLEOTIDE SEQUENCE [LARGE SCALE GENOMIC DNA]</scope>
    <source>
        <strain evidence="7">AU8256</strain>
    </source>
</reference>